<dbReference type="PANTHER" id="PTHR31088">
    <property type="entry name" value="MEMBRANE-ASSOCIATED PROTEIN VIPP1, CHLOROPLASTIC"/>
    <property type="match status" value="1"/>
</dbReference>
<dbReference type="EMBL" id="JACHGR010000011">
    <property type="protein sequence ID" value="MBB6056973.1"/>
    <property type="molecule type" value="Genomic_DNA"/>
</dbReference>
<proteinExistence type="inferred from homology"/>
<protein>
    <submittedName>
        <fullName evidence="3">Phage shock protein A</fullName>
    </submittedName>
</protein>
<evidence type="ECO:0000256" key="2">
    <source>
        <dbReference type="SAM" id="Coils"/>
    </source>
</evidence>
<dbReference type="GO" id="GO:0009271">
    <property type="term" value="P:phage shock"/>
    <property type="evidence" value="ECO:0007669"/>
    <property type="project" value="TreeGrafter"/>
</dbReference>
<dbReference type="AlphaFoldDB" id="A0A841GSY2"/>
<evidence type="ECO:0000256" key="1">
    <source>
        <dbReference type="ARBA" id="ARBA00043985"/>
    </source>
</evidence>
<comment type="similarity">
    <text evidence="1">Belongs to the PspA/Vipp/IM30 family.</text>
</comment>
<gene>
    <name evidence="3" type="ORF">HNR75_002920</name>
</gene>
<sequence>MGIFSRFSDIINSNLTALLDRAEDPAKMVRMMIQEMEETLVEVRTSSARVLADRKEQERRLQRLQHDVIDWESKARLALSKGRDDLARAALAEKQAVEETLQMAERELKVIEEQLIVLNDEIAQLQQKLDDAKAKQQSLLAREQTSRSRMDIRRSSNREKLEEAFRKFEAYERKMDNMEAQVEAHDLGRTRSLHDEFTELARNDKVESELEALKASMTNQRSEH</sequence>
<dbReference type="Proteomes" id="UP000585721">
    <property type="component" value="Unassembled WGS sequence"/>
</dbReference>
<dbReference type="InterPro" id="IPR007157">
    <property type="entry name" value="PspA_VIPP1"/>
</dbReference>
<keyword evidence="2" id="KW-0175">Coiled coil</keyword>
<organism evidence="3 4">
    <name type="scientific">Tolumonas osonensis</name>
    <dbReference type="NCBI Taxonomy" id="675874"/>
    <lineage>
        <taxon>Bacteria</taxon>
        <taxon>Pseudomonadati</taxon>
        <taxon>Pseudomonadota</taxon>
        <taxon>Gammaproteobacteria</taxon>
        <taxon>Aeromonadales</taxon>
        <taxon>Aeromonadaceae</taxon>
        <taxon>Tolumonas</taxon>
    </lineage>
</organism>
<dbReference type="Pfam" id="PF04012">
    <property type="entry name" value="PspA_IM30"/>
    <property type="match status" value="1"/>
</dbReference>
<keyword evidence="4" id="KW-1185">Reference proteome</keyword>
<feature type="coiled-coil region" evidence="2">
    <location>
        <begin position="47"/>
        <end position="223"/>
    </location>
</feature>
<evidence type="ECO:0000313" key="3">
    <source>
        <dbReference type="EMBL" id="MBB6056973.1"/>
    </source>
</evidence>
<evidence type="ECO:0000313" key="4">
    <source>
        <dbReference type="Proteomes" id="UP000585721"/>
    </source>
</evidence>
<accession>A0A841GSY2</accession>
<name>A0A841GSY2_9GAMM</name>
<dbReference type="NCBIfam" id="TIGR02977">
    <property type="entry name" value="phageshock_pspA"/>
    <property type="match status" value="1"/>
</dbReference>
<dbReference type="GO" id="GO:0005829">
    <property type="term" value="C:cytosol"/>
    <property type="evidence" value="ECO:0007669"/>
    <property type="project" value="TreeGrafter"/>
</dbReference>
<dbReference type="RefSeq" id="WP_188027688.1">
    <property type="nucleotide sequence ID" value="NZ_JACHGR010000011.1"/>
</dbReference>
<reference evidence="3 4" key="1">
    <citation type="submission" date="2020-08" db="EMBL/GenBank/DDBJ databases">
        <title>Genomic Encyclopedia of Type Strains, Phase IV (KMG-IV): sequencing the most valuable type-strain genomes for metagenomic binning, comparative biology and taxonomic classification.</title>
        <authorList>
            <person name="Goeker M."/>
        </authorList>
    </citation>
    <scope>NUCLEOTIDE SEQUENCE [LARGE SCALE GENOMIC DNA]</scope>
    <source>
        <strain evidence="3 4">DSM 22975</strain>
    </source>
</reference>
<dbReference type="PANTHER" id="PTHR31088:SF6">
    <property type="entry name" value="PHAGE SHOCK PROTEIN A"/>
    <property type="match status" value="1"/>
</dbReference>
<comment type="caution">
    <text evidence="3">The sequence shown here is derived from an EMBL/GenBank/DDBJ whole genome shotgun (WGS) entry which is preliminary data.</text>
</comment>
<dbReference type="InterPro" id="IPR014319">
    <property type="entry name" value="Phageshock_PspA"/>
</dbReference>